<keyword evidence="2" id="KW-1185">Reference proteome</keyword>
<name>A0ABP7GY43_9FLAO</name>
<reference evidence="2" key="1">
    <citation type="journal article" date="2019" name="Int. J. Syst. Evol. Microbiol.">
        <title>The Global Catalogue of Microorganisms (GCM) 10K type strain sequencing project: providing services to taxonomists for standard genome sequencing and annotation.</title>
        <authorList>
            <consortium name="The Broad Institute Genomics Platform"/>
            <consortium name="The Broad Institute Genome Sequencing Center for Infectious Disease"/>
            <person name="Wu L."/>
            <person name="Ma J."/>
        </authorList>
    </citation>
    <scope>NUCLEOTIDE SEQUENCE [LARGE SCALE GENOMIC DNA]</scope>
    <source>
        <strain evidence="2">JCM 17337</strain>
    </source>
</reference>
<comment type="caution">
    <text evidence="1">The sequence shown here is derived from an EMBL/GenBank/DDBJ whole genome shotgun (WGS) entry which is preliminary data.</text>
</comment>
<evidence type="ECO:0000313" key="1">
    <source>
        <dbReference type="EMBL" id="GAA3776236.1"/>
    </source>
</evidence>
<evidence type="ECO:0008006" key="3">
    <source>
        <dbReference type="Google" id="ProtNLM"/>
    </source>
</evidence>
<protein>
    <recommendedName>
        <fullName evidence="3">Apea-like HEPN domain-containing protein</fullName>
    </recommendedName>
</protein>
<accession>A0ABP7GY43</accession>
<dbReference type="RefSeq" id="WP_345145816.1">
    <property type="nucleotide sequence ID" value="NZ_BAABDU010000006.1"/>
</dbReference>
<sequence length="448" mass="53072">MDITIIIDRPDLDVLVKKFLLEKLNNNSIGFGIKISSGEENKKTTLVKDSSWFKLFINDSFILNHFSSKSEDYKQLIAELEIFYSLISKKLDEILNHLPSFSSFSVVYNFDKYELSFPFNFLSKDYTKAFESALKFISSLIIDKNEFLIKQIQNAFSEGNNKRIFAYNQEEWKIIDPLGVMTSKLNQNYRENKDLRIKKPHILVNRDNIFKYFVHENNWVLVFDKLETLMTQPNDVSIYSNISDKNLKAAKLFYDNTILPRHKQYHGSFPSEKIQREYFDYFELIIEAVIFSYTSLEAFANICIIDDYEYIVEKDGIKTIYSKIAIERKFSLRDKFKNILKEILHTPDITQTNWWNSFVELEDLRNEIVHSKSSKSEDRYSKLLEKKIFKTVAINRAIIEYYGKFISENKKTLLNEFPYDFAHDEVFPGLMSDENYEKSYKLIHNIKM</sequence>
<proteinExistence type="predicted"/>
<evidence type="ECO:0000313" key="2">
    <source>
        <dbReference type="Proteomes" id="UP001500748"/>
    </source>
</evidence>
<organism evidence="1 2">
    <name type="scientific">Flavobacterium ginsengiterrae</name>
    <dbReference type="NCBI Taxonomy" id="871695"/>
    <lineage>
        <taxon>Bacteria</taxon>
        <taxon>Pseudomonadati</taxon>
        <taxon>Bacteroidota</taxon>
        <taxon>Flavobacteriia</taxon>
        <taxon>Flavobacteriales</taxon>
        <taxon>Flavobacteriaceae</taxon>
        <taxon>Flavobacterium</taxon>
    </lineage>
</organism>
<gene>
    <name evidence="1" type="ORF">GCM10022423_34090</name>
</gene>
<dbReference type="EMBL" id="BAABDU010000006">
    <property type="protein sequence ID" value="GAA3776236.1"/>
    <property type="molecule type" value="Genomic_DNA"/>
</dbReference>
<dbReference type="Proteomes" id="UP001500748">
    <property type="component" value="Unassembled WGS sequence"/>
</dbReference>